<dbReference type="AlphaFoldDB" id="A0A5D3D4U3"/>
<dbReference type="EMBL" id="SSTE01005668">
    <property type="protein sequence ID" value="KAA0060476.1"/>
    <property type="molecule type" value="Genomic_DNA"/>
</dbReference>
<comment type="caution">
    <text evidence="2">The sequence shown here is derived from an EMBL/GenBank/DDBJ whole genome shotgun (WGS) entry which is preliminary data.</text>
</comment>
<dbReference type="Proteomes" id="UP000321947">
    <property type="component" value="Unassembled WGS sequence"/>
</dbReference>
<proteinExistence type="predicted"/>
<sequence length="104" mass="11371">MNKATKQKQPYIHSSGSKSFLQRQHELVSKEGSQSTCGVILANKRSRRDIRVPGCGGCTFSKIVATLNARTPVPAYPRGSQPLSEDEICETMLGRRPGYSKGFG</sequence>
<organism evidence="2 4">
    <name type="scientific">Cucumis melo var. makuwa</name>
    <name type="common">Oriental melon</name>
    <dbReference type="NCBI Taxonomy" id="1194695"/>
    <lineage>
        <taxon>Eukaryota</taxon>
        <taxon>Viridiplantae</taxon>
        <taxon>Streptophyta</taxon>
        <taxon>Embryophyta</taxon>
        <taxon>Tracheophyta</taxon>
        <taxon>Spermatophyta</taxon>
        <taxon>Magnoliopsida</taxon>
        <taxon>eudicotyledons</taxon>
        <taxon>Gunneridae</taxon>
        <taxon>Pentapetalae</taxon>
        <taxon>rosids</taxon>
        <taxon>fabids</taxon>
        <taxon>Cucurbitales</taxon>
        <taxon>Cucurbitaceae</taxon>
        <taxon>Benincaseae</taxon>
        <taxon>Cucumis</taxon>
    </lineage>
</organism>
<dbReference type="EMBL" id="SSTD01007659">
    <property type="protein sequence ID" value="TYK18562.1"/>
    <property type="molecule type" value="Genomic_DNA"/>
</dbReference>
<name>A0A5D3D4U3_CUCMM</name>
<dbReference type="OrthoDB" id="1921870at2759"/>
<dbReference type="Proteomes" id="UP000321393">
    <property type="component" value="Unassembled WGS sequence"/>
</dbReference>
<evidence type="ECO:0000313" key="4">
    <source>
        <dbReference type="Proteomes" id="UP000321947"/>
    </source>
</evidence>
<reference evidence="3 4" key="1">
    <citation type="submission" date="2019-08" db="EMBL/GenBank/DDBJ databases">
        <title>Draft genome sequences of two oriental melons (Cucumis melo L. var makuwa).</title>
        <authorList>
            <person name="Kwon S.-Y."/>
        </authorList>
    </citation>
    <scope>NUCLEOTIDE SEQUENCE [LARGE SCALE GENOMIC DNA]</scope>
    <source>
        <strain evidence="4">cv. Chang Bougi</strain>
        <strain evidence="3">cv. SW 3</strain>
        <tissue evidence="2">Leaf</tissue>
    </source>
</reference>
<evidence type="ECO:0000313" key="1">
    <source>
        <dbReference type="EMBL" id="KAA0060476.1"/>
    </source>
</evidence>
<evidence type="ECO:0000313" key="2">
    <source>
        <dbReference type="EMBL" id="TYK18562.1"/>
    </source>
</evidence>
<gene>
    <name evidence="2" type="ORF">E5676_scaffold119G00660</name>
    <name evidence="1" type="ORF">E6C27_scaffold22G003070</name>
</gene>
<evidence type="ECO:0000313" key="3">
    <source>
        <dbReference type="Proteomes" id="UP000321393"/>
    </source>
</evidence>
<protein>
    <submittedName>
        <fullName evidence="2">CACTA en-spm transposon protein</fullName>
    </submittedName>
</protein>
<accession>A0A5D3D4U3</accession>